<feature type="non-terminal residue" evidence="3">
    <location>
        <position position="283"/>
    </location>
</feature>
<reference evidence="3 4" key="1">
    <citation type="submission" date="2019-08" db="EMBL/GenBank/DDBJ databases">
        <title>Whole genome of Aphis craccivora.</title>
        <authorList>
            <person name="Voronova N.V."/>
            <person name="Shulinski R.S."/>
            <person name="Bandarenka Y.V."/>
            <person name="Zhorov D.G."/>
            <person name="Warner D."/>
        </authorList>
    </citation>
    <scope>NUCLEOTIDE SEQUENCE [LARGE SCALE GENOMIC DNA]</scope>
    <source>
        <strain evidence="3">180601</strain>
        <tissue evidence="3">Whole Body</tissue>
    </source>
</reference>
<keyword evidence="4" id="KW-1185">Reference proteome</keyword>
<feature type="transmembrane region" description="Helical" evidence="1">
    <location>
        <begin position="234"/>
        <end position="253"/>
    </location>
</feature>
<dbReference type="Proteomes" id="UP000478052">
    <property type="component" value="Unassembled WGS sequence"/>
</dbReference>
<name>A0A6G0VV03_APHCR</name>
<organism evidence="3 4">
    <name type="scientific">Aphis craccivora</name>
    <name type="common">Cowpea aphid</name>
    <dbReference type="NCBI Taxonomy" id="307492"/>
    <lineage>
        <taxon>Eukaryota</taxon>
        <taxon>Metazoa</taxon>
        <taxon>Ecdysozoa</taxon>
        <taxon>Arthropoda</taxon>
        <taxon>Hexapoda</taxon>
        <taxon>Insecta</taxon>
        <taxon>Pterygota</taxon>
        <taxon>Neoptera</taxon>
        <taxon>Paraneoptera</taxon>
        <taxon>Hemiptera</taxon>
        <taxon>Sternorrhyncha</taxon>
        <taxon>Aphidomorpha</taxon>
        <taxon>Aphidoidea</taxon>
        <taxon>Aphididae</taxon>
        <taxon>Aphidini</taxon>
        <taxon>Aphis</taxon>
        <taxon>Aphis</taxon>
    </lineage>
</organism>
<keyword evidence="1" id="KW-0472">Membrane</keyword>
<dbReference type="Pfam" id="PF14291">
    <property type="entry name" value="DUF4371"/>
    <property type="match status" value="1"/>
</dbReference>
<gene>
    <name evidence="3" type="ORF">FWK35_00023908</name>
</gene>
<dbReference type="InterPro" id="IPR025398">
    <property type="entry name" value="DUF4371"/>
</dbReference>
<keyword evidence="1" id="KW-1133">Transmembrane helix</keyword>
<sequence length="283" mass="33116">MTDISIKEQITFSVRYVDMEKYVIKEDFLGFTELFSTTGISIKEVILKKLNDFGLSLANLRGQGYDGGSNMSGMFYYIKQRFPNCGSRRCGRICTLTETNIQEEDYEHAKTVWNHFGCKTLGEYSDLYLKIDVLLLADVFENYRDLCLTTYCLNPSFYYTAPGFSFDCMLKYTRVKLELLSEYDMLLMIEKGIRGELTQASMGYDKANNEKTPDYDPTKPKSWLIYQDCKYTYIYIYFNYFLILIYFFGNNLYGWAMSQYMPYGGFKWVEPKLEGLNDLNDTS</sequence>
<comment type="caution">
    <text evidence="3">The sequence shown here is derived from an EMBL/GenBank/DDBJ whole genome shotgun (WGS) entry which is preliminary data.</text>
</comment>
<evidence type="ECO:0000313" key="4">
    <source>
        <dbReference type="Proteomes" id="UP000478052"/>
    </source>
</evidence>
<accession>A0A6G0VV03</accession>
<dbReference type="OrthoDB" id="414982at2759"/>
<evidence type="ECO:0000259" key="2">
    <source>
        <dbReference type="Pfam" id="PF14291"/>
    </source>
</evidence>
<dbReference type="EMBL" id="VUJU01012485">
    <property type="protein sequence ID" value="KAF0707569.1"/>
    <property type="molecule type" value="Genomic_DNA"/>
</dbReference>
<evidence type="ECO:0000313" key="3">
    <source>
        <dbReference type="EMBL" id="KAF0707569.1"/>
    </source>
</evidence>
<protein>
    <recommendedName>
        <fullName evidence="2">DUF4371 domain-containing protein</fullName>
    </recommendedName>
</protein>
<proteinExistence type="predicted"/>
<dbReference type="PANTHER" id="PTHR45749">
    <property type="match status" value="1"/>
</dbReference>
<keyword evidence="1" id="KW-0812">Transmembrane</keyword>
<dbReference type="AlphaFoldDB" id="A0A6G0VV03"/>
<feature type="domain" description="DUF4371" evidence="2">
    <location>
        <begin position="2"/>
        <end position="75"/>
    </location>
</feature>
<dbReference type="PANTHER" id="PTHR45749:SF21">
    <property type="entry name" value="DUF4371 DOMAIN-CONTAINING PROTEIN"/>
    <property type="match status" value="1"/>
</dbReference>
<evidence type="ECO:0000256" key="1">
    <source>
        <dbReference type="SAM" id="Phobius"/>
    </source>
</evidence>